<dbReference type="Proteomes" id="UP000241808">
    <property type="component" value="Unassembled WGS sequence"/>
</dbReference>
<evidence type="ECO:0000313" key="3">
    <source>
        <dbReference type="EMBL" id="PTM54856.1"/>
    </source>
</evidence>
<reference evidence="3 4" key="1">
    <citation type="submission" date="2018-04" db="EMBL/GenBank/DDBJ databases">
        <title>Genomic Encyclopedia of Archaeal and Bacterial Type Strains, Phase II (KMG-II): from individual species to whole genera.</title>
        <authorList>
            <person name="Goeker M."/>
        </authorList>
    </citation>
    <scope>NUCLEOTIDE SEQUENCE [LARGE SCALE GENOMIC DNA]</scope>
    <source>
        <strain evidence="3 4">DSM 25521</strain>
    </source>
</reference>
<organism evidence="3 4">
    <name type="scientific">Phreatobacter oligotrophus</name>
    <dbReference type="NCBI Taxonomy" id="1122261"/>
    <lineage>
        <taxon>Bacteria</taxon>
        <taxon>Pseudomonadati</taxon>
        <taxon>Pseudomonadota</taxon>
        <taxon>Alphaproteobacteria</taxon>
        <taxon>Hyphomicrobiales</taxon>
        <taxon>Phreatobacteraceae</taxon>
        <taxon>Phreatobacter</taxon>
    </lineage>
</organism>
<sequence length="136" mass="14931">MSKKILPPDVSPTMVEADLAVRVRTEGLPAAYKAALEVCQDKKAAPAARATAAGWIFRVAGFDAKKNDDRGRQLYEMSADELAAEAQRAQGELDRLEALRARGRRFEDDASDDEESDCSDRDQIEQDDGPEANAFD</sequence>
<evidence type="ECO:0000313" key="4">
    <source>
        <dbReference type="Proteomes" id="UP000241808"/>
    </source>
</evidence>
<accession>A0A2T4Z242</accession>
<name>A0A2T4Z242_9HYPH</name>
<evidence type="ECO:0000256" key="2">
    <source>
        <dbReference type="SAM" id="MobiDB-lite"/>
    </source>
</evidence>
<dbReference type="EMBL" id="PZZL01000005">
    <property type="protein sequence ID" value="PTM54856.1"/>
    <property type="molecule type" value="Genomic_DNA"/>
</dbReference>
<gene>
    <name evidence="3" type="ORF">C8P69_1054</name>
</gene>
<keyword evidence="4" id="KW-1185">Reference proteome</keyword>
<proteinExistence type="predicted"/>
<dbReference type="AlphaFoldDB" id="A0A2T4Z242"/>
<keyword evidence="1" id="KW-0175">Coiled coil</keyword>
<feature type="region of interest" description="Disordered" evidence="2">
    <location>
        <begin position="103"/>
        <end position="136"/>
    </location>
</feature>
<comment type="caution">
    <text evidence="3">The sequence shown here is derived from an EMBL/GenBank/DDBJ whole genome shotgun (WGS) entry which is preliminary data.</text>
</comment>
<evidence type="ECO:0000256" key="1">
    <source>
        <dbReference type="SAM" id="Coils"/>
    </source>
</evidence>
<feature type="coiled-coil region" evidence="1">
    <location>
        <begin position="72"/>
        <end position="99"/>
    </location>
</feature>
<protein>
    <submittedName>
        <fullName evidence="3">Uncharacterized protein</fullName>
    </submittedName>
</protein>